<feature type="transmembrane region" description="Helical" evidence="10">
    <location>
        <begin position="167"/>
        <end position="185"/>
    </location>
</feature>
<evidence type="ECO:0000256" key="7">
    <source>
        <dbReference type="ARBA" id="ARBA00023136"/>
    </source>
</evidence>
<dbReference type="InterPro" id="IPR052157">
    <property type="entry name" value="BCAA_transport_permease"/>
</dbReference>
<comment type="similarity">
    <text evidence="8">Belongs to the binding-protein-dependent transport system permease family. LivHM subfamily.</text>
</comment>
<dbReference type="CDD" id="cd06582">
    <property type="entry name" value="TM_PBP1_LivH_like"/>
    <property type="match status" value="1"/>
</dbReference>
<feature type="transmembrane region" description="Helical" evidence="10">
    <location>
        <begin position="356"/>
        <end position="381"/>
    </location>
</feature>
<feature type="region of interest" description="Disordered" evidence="9">
    <location>
        <begin position="88"/>
        <end position="128"/>
    </location>
</feature>
<feature type="transmembrane region" description="Helical" evidence="10">
    <location>
        <begin position="387"/>
        <end position="407"/>
    </location>
</feature>
<dbReference type="EMBL" id="JAGETR010000041">
    <property type="protein sequence ID" value="MBO2006743.1"/>
    <property type="molecule type" value="Genomic_DNA"/>
</dbReference>
<evidence type="ECO:0000256" key="3">
    <source>
        <dbReference type="ARBA" id="ARBA00022475"/>
    </source>
</evidence>
<dbReference type="GO" id="GO:0005886">
    <property type="term" value="C:plasma membrane"/>
    <property type="evidence" value="ECO:0007669"/>
    <property type="project" value="UniProtKB-SubCell"/>
</dbReference>
<keyword evidence="5" id="KW-0029">Amino-acid transport</keyword>
<dbReference type="PANTHER" id="PTHR11795:SF447">
    <property type="entry name" value="ABC TRANSPORTER PERMEASE PROTEIN"/>
    <property type="match status" value="1"/>
</dbReference>
<reference evidence="11" key="1">
    <citation type="submission" date="2021-03" db="EMBL/GenBank/DDBJ databases">
        <title>Molecular epidemiology and mechanisms of colistin and carbapenem resistance in Enterobacteriaceae from clinical isolates, the environment and porcine samples in Pretoria, South Africa.</title>
        <authorList>
            <person name="Bogoshi D."/>
            <person name="Mbelle N.M."/>
            <person name="Naidoo V."/>
            <person name="Osei Sekyere J."/>
        </authorList>
    </citation>
    <scope>NUCLEOTIDE SEQUENCE</scope>
    <source>
        <strain evidence="11">C080</strain>
    </source>
</reference>
<comment type="caution">
    <text evidence="11">The sequence shown here is derived from an EMBL/GenBank/DDBJ whole genome shotgun (WGS) entry which is preliminary data.</text>
</comment>
<dbReference type="InterPro" id="IPR001851">
    <property type="entry name" value="ABC_transp_permease"/>
</dbReference>
<evidence type="ECO:0000313" key="11">
    <source>
        <dbReference type="EMBL" id="MBO2006743.1"/>
    </source>
</evidence>
<name>A0A939NKQ9_SERMA</name>
<evidence type="ECO:0000256" key="9">
    <source>
        <dbReference type="SAM" id="MobiDB-lite"/>
    </source>
</evidence>
<sequence length="421" mass="45359">MWLNNRLRILIANALSAQRLVSADAAVRLQAASAAARSEGEPLLARQLARETDPQVHQALSWRWLPTATDGNPQVRFNAVRLLGEIGRAGNPRPTASVDRRRPRAGRRGARRGATQPAAGAAPPDDRRSARRAFSGLSLGSILLLAALGLAITYGPARRHQYGARRMLMLGAYSAYGAGLCQQFAPQWLALYPLAALPVAFAITAGIGMLLERTVIRHLYGRPLETLLATGHQPVLIQLVRVLFGAQNVEVANPAWLSGGVQLLPNTVLPWNRIAVIAFVLLVLAMTRLLLNKTRLGMNVRAVTQNRAMAACCGVPTGRWTCWPSGWDPASPGSVRWRCRGWGTSGRSWARLHHRFVLVVVLGGVGQLAGTVAAAFGLGIVNKILRPQIGAVLGKILILTVLIVLFIQKRPQGCSPSRAGD</sequence>
<dbReference type="GO" id="GO:0022857">
    <property type="term" value="F:transmembrane transporter activity"/>
    <property type="evidence" value="ECO:0007669"/>
    <property type="project" value="InterPro"/>
</dbReference>
<evidence type="ECO:0000256" key="2">
    <source>
        <dbReference type="ARBA" id="ARBA00022448"/>
    </source>
</evidence>
<comment type="subcellular location">
    <subcellularLocation>
        <location evidence="1">Cell inner membrane</location>
        <topology evidence="1">Multi-pass membrane protein</topology>
    </subcellularLocation>
</comment>
<accession>A0A939NKQ9</accession>
<feature type="compositionally biased region" description="Basic residues" evidence="9">
    <location>
        <begin position="101"/>
        <end position="111"/>
    </location>
</feature>
<keyword evidence="4 10" id="KW-0812">Transmembrane</keyword>
<feature type="transmembrane region" description="Helical" evidence="10">
    <location>
        <begin position="271"/>
        <end position="291"/>
    </location>
</feature>
<feature type="compositionally biased region" description="Low complexity" evidence="9">
    <location>
        <begin position="112"/>
        <end position="123"/>
    </location>
</feature>
<evidence type="ECO:0000256" key="8">
    <source>
        <dbReference type="ARBA" id="ARBA00037998"/>
    </source>
</evidence>
<evidence type="ECO:0000256" key="4">
    <source>
        <dbReference type="ARBA" id="ARBA00022692"/>
    </source>
</evidence>
<dbReference type="GO" id="GO:0006865">
    <property type="term" value="P:amino acid transport"/>
    <property type="evidence" value="ECO:0007669"/>
    <property type="project" value="UniProtKB-KW"/>
</dbReference>
<keyword evidence="2" id="KW-0813">Transport</keyword>
<feature type="transmembrane region" description="Helical" evidence="10">
    <location>
        <begin position="191"/>
        <end position="211"/>
    </location>
</feature>
<keyword evidence="3" id="KW-1003">Cell membrane</keyword>
<protein>
    <submittedName>
        <fullName evidence="11">Urea ABC transporter permease subunit UrtB</fullName>
    </submittedName>
</protein>
<dbReference type="PANTHER" id="PTHR11795">
    <property type="entry name" value="BRANCHED-CHAIN AMINO ACID TRANSPORT SYSTEM PERMEASE PROTEIN LIVH"/>
    <property type="match status" value="1"/>
</dbReference>
<evidence type="ECO:0000256" key="5">
    <source>
        <dbReference type="ARBA" id="ARBA00022970"/>
    </source>
</evidence>
<organism evidence="11">
    <name type="scientific">Serratia marcescens</name>
    <dbReference type="NCBI Taxonomy" id="615"/>
    <lineage>
        <taxon>Bacteria</taxon>
        <taxon>Pseudomonadati</taxon>
        <taxon>Pseudomonadota</taxon>
        <taxon>Gammaproteobacteria</taxon>
        <taxon>Enterobacterales</taxon>
        <taxon>Yersiniaceae</taxon>
        <taxon>Serratia</taxon>
    </lineage>
</organism>
<dbReference type="AlphaFoldDB" id="A0A939NKQ9"/>
<keyword evidence="6 10" id="KW-1133">Transmembrane helix</keyword>
<gene>
    <name evidence="11" type="ORF">J4732_07480</name>
</gene>
<evidence type="ECO:0000256" key="1">
    <source>
        <dbReference type="ARBA" id="ARBA00004429"/>
    </source>
</evidence>
<feature type="transmembrane region" description="Helical" evidence="10">
    <location>
        <begin position="133"/>
        <end position="155"/>
    </location>
</feature>
<evidence type="ECO:0000256" key="6">
    <source>
        <dbReference type="ARBA" id="ARBA00022989"/>
    </source>
</evidence>
<evidence type="ECO:0000256" key="10">
    <source>
        <dbReference type="SAM" id="Phobius"/>
    </source>
</evidence>
<proteinExistence type="inferred from homology"/>
<keyword evidence="7 10" id="KW-0472">Membrane</keyword>
<dbReference type="Pfam" id="PF02653">
    <property type="entry name" value="BPD_transp_2"/>
    <property type="match status" value="1"/>
</dbReference>